<organism evidence="2 3">
    <name type="scientific">Mixia osmundae (strain CBS 9802 / IAM 14324 / JCM 22182 / KY 12970)</name>
    <dbReference type="NCBI Taxonomy" id="764103"/>
    <lineage>
        <taxon>Eukaryota</taxon>
        <taxon>Fungi</taxon>
        <taxon>Dikarya</taxon>
        <taxon>Basidiomycota</taxon>
        <taxon>Pucciniomycotina</taxon>
        <taxon>Mixiomycetes</taxon>
        <taxon>Mixiales</taxon>
        <taxon>Mixiaceae</taxon>
        <taxon>Mixia</taxon>
    </lineage>
</organism>
<dbReference type="InParanoid" id="G7EA50"/>
<feature type="chain" id="PRO_5003492569" description="Cellobiose dehydrogenase cytochrome domain-containing protein" evidence="1">
    <location>
        <begin position="18"/>
        <end position="150"/>
    </location>
</feature>
<dbReference type="HOGENOM" id="CLU_1740995_0_0_1"/>
<comment type="caution">
    <text evidence="2">The sequence shown here is derived from an EMBL/GenBank/DDBJ whole genome shotgun (WGS) entry which is preliminary data.</text>
</comment>
<accession>G7EA50</accession>
<dbReference type="EMBL" id="BABT02000229">
    <property type="protein sequence ID" value="GAA99710.1"/>
    <property type="molecule type" value="Genomic_DNA"/>
</dbReference>
<evidence type="ECO:0000256" key="1">
    <source>
        <dbReference type="SAM" id="SignalP"/>
    </source>
</evidence>
<reference evidence="2 3" key="2">
    <citation type="journal article" date="2012" name="Open Biol.">
        <title>Characteristics of nucleosomes and linker DNA regions on the genome of the basidiomycete Mixia osmundae revealed by mono- and dinucleosome mapping.</title>
        <authorList>
            <person name="Nishida H."/>
            <person name="Kondo S."/>
            <person name="Matsumoto T."/>
            <person name="Suzuki Y."/>
            <person name="Yoshikawa H."/>
            <person name="Taylor T.D."/>
            <person name="Sugiyama J."/>
        </authorList>
    </citation>
    <scope>NUCLEOTIDE SEQUENCE [LARGE SCALE GENOMIC DNA]</scope>
    <source>
        <strain evidence="3">CBS 9802 / IAM 14324 / JCM 22182 / KY 12970</strain>
    </source>
</reference>
<dbReference type="AlphaFoldDB" id="G7EA50"/>
<protein>
    <recommendedName>
        <fullName evidence="4">Cellobiose dehydrogenase cytochrome domain-containing protein</fullName>
    </recommendedName>
</protein>
<feature type="signal peptide" evidence="1">
    <location>
        <begin position="1"/>
        <end position="17"/>
    </location>
</feature>
<evidence type="ECO:0000313" key="2">
    <source>
        <dbReference type="EMBL" id="GAA99710.1"/>
    </source>
</evidence>
<evidence type="ECO:0008006" key="4">
    <source>
        <dbReference type="Google" id="ProtNLM"/>
    </source>
</evidence>
<gene>
    <name evidence="2" type="primary">Mo06413</name>
    <name evidence="2" type="ORF">E5Q_06413</name>
</gene>
<name>G7EA50_MIXOS</name>
<proteinExistence type="predicted"/>
<keyword evidence="1" id="KW-0732">Signal</keyword>
<keyword evidence="3" id="KW-1185">Reference proteome</keyword>
<dbReference type="Proteomes" id="UP000009131">
    <property type="component" value="Unassembled WGS sequence"/>
</dbReference>
<evidence type="ECO:0000313" key="3">
    <source>
        <dbReference type="Proteomes" id="UP000009131"/>
    </source>
</evidence>
<reference evidence="2 3" key="1">
    <citation type="journal article" date="2011" name="J. Gen. Appl. Microbiol.">
        <title>Draft genome sequencing of the enigmatic basidiomycete Mixia osmundae.</title>
        <authorList>
            <person name="Nishida H."/>
            <person name="Nagatsuka Y."/>
            <person name="Sugiyama J."/>
        </authorList>
    </citation>
    <scope>NUCLEOTIDE SEQUENCE [LARGE SCALE GENOMIC DNA]</scope>
    <source>
        <strain evidence="3">CBS 9802 / IAM 14324 / JCM 22182 / KY 12970</strain>
    </source>
</reference>
<sequence>MMLVLAILIGLLSIVKAAAHNAVHQLVQREPVSYCGYQIKLAGAPFVSGFAVAQDSSSKLFAIVNIGDGGQVGISPIGVIASDGSLYTEMSFIGSDFTVTIHLWAKPDGTVSSFRMSQAKIRGQNPDMNDLDNYGLACNGINIGKWQPTQ</sequence>